<dbReference type="Proteomes" id="UP000516380">
    <property type="component" value="Chromosome"/>
</dbReference>
<keyword evidence="2" id="KW-1185">Reference proteome</keyword>
<organism evidence="1 2">
    <name type="scientific">Mycobacterium kansasii</name>
    <dbReference type="NCBI Taxonomy" id="1768"/>
    <lineage>
        <taxon>Bacteria</taxon>
        <taxon>Bacillati</taxon>
        <taxon>Actinomycetota</taxon>
        <taxon>Actinomycetes</taxon>
        <taxon>Mycobacteriales</taxon>
        <taxon>Mycobacteriaceae</taxon>
        <taxon>Mycobacterium</taxon>
    </lineage>
</organism>
<sequence length="66" mass="6577">MGQQELDSAVGDGMRAMIARSGTERIGTPDDIAAAAAFLLGPDASFITGIDLLVDGGVIAAVRSGS</sequence>
<name>A0A7G1IPH6_MYCKA</name>
<dbReference type="AlphaFoldDB" id="A0A7G1IPH6"/>
<dbReference type="Gene3D" id="3.40.50.720">
    <property type="entry name" value="NAD(P)-binding Rossmann-like Domain"/>
    <property type="match status" value="1"/>
</dbReference>
<dbReference type="EMBL" id="AP023343">
    <property type="protein sequence ID" value="BCI92234.1"/>
    <property type="molecule type" value="Genomic_DNA"/>
</dbReference>
<dbReference type="SUPFAM" id="SSF51735">
    <property type="entry name" value="NAD(P)-binding Rossmann-fold domains"/>
    <property type="match status" value="1"/>
</dbReference>
<protein>
    <submittedName>
        <fullName evidence="1">Uncharacterized protein</fullName>
    </submittedName>
</protein>
<dbReference type="Pfam" id="PF13561">
    <property type="entry name" value="adh_short_C2"/>
    <property type="match status" value="1"/>
</dbReference>
<dbReference type="InterPro" id="IPR002347">
    <property type="entry name" value="SDR_fam"/>
</dbReference>
<evidence type="ECO:0000313" key="1">
    <source>
        <dbReference type="EMBL" id="BCI92234.1"/>
    </source>
</evidence>
<reference evidence="1 2" key="1">
    <citation type="submission" date="2020-07" db="EMBL/GenBank/DDBJ databases">
        <title>Mycobacterium kansasii (former subtype) with zoonotic potential isolated from diseased indoor pet cat, Japan.</title>
        <authorList>
            <person name="Fukano H."/>
            <person name="Terazono T."/>
            <person name="Hoshino Y."/>
        </authorList>
    </citation>
    <scope>NUCLEOTIDE SEQUENCE [LARGE SCALE GENOMIC DNA]</scope>
    <source>
        <strain evidence="1 2">Kuro-I</strain>
    </source>
</reference>
<dbReference type="InterPro" id="IPR036291">
    <property type="entry name" value="NAD(P)-bd_dom_sf"/>
</dbReference>
<gene>
    <name evidence="1" type="ORF">NIIDMKKI_74400</name>
</gene>
<accession>A0A7G1IPH6</accession>
<evidence type="ECO:0000313" key="2">
    <source>
        <dbReference type="Proteomes" id="UP000516380"/>
    </source>
</evidence>
<proteinExistence type="predicted"/>